<evidence type="ECO:0000256" key="1">
    <source>
        <dbReference type="SAM" id="Coils"/>
    </source>
</evidence>
<feature type="coiled-coil region" evidence="1">
    <location>
        <begin position="391"/>
        <end position="418"/>
    </location>
</feature>
<feature type="coiled-coil region" evidence="1">
    <location>
        <begin position="218"/>
        <end position="245"/>
    </location>
</feature>
<name>A0ABQ6MHK1_9STRA</name>
<keyword evidence="4" id="KW-1185">Reference proteome</keyword>
<gene>
    <name evidence="3" type="ORF">TeGR_g3502</name>
</gene>
<evidence type="ECO:0000313" key="4">
    <source>
        <dbReference type="Proteomes" id="UP001165060"/>
    </source>
</evidence>
<feature type="region of interest" description="Disordered" evidence="2">
    <location>
        <begin position="30"/>
        <end position="50"/>
    </location>
</feature>
<evidence type="ECO:0008006" key="5">
    <source>
        <dbReference type="Google" id="ProtNLM"/>
    </source>
</evidence>
<evidence type="ECO:0000313" key="3">
    <source>
        <dbReference type="EMBL" id="GMI26445.1"/>
    </source>
</evidence>
<dbReference type="EMBL" id="BRYB01001470">
    <property type="protein sequence ID" value="GMI26445.1"/>
    <property type="molecule type" value="Genomic_DNA"/>
</dbReference>
<proteinExistence type="predicted"/>
<accession>A0ABQ6MHK1</accession>
<reference evidence="3 4" key="1">
    <citation type="journal article" date="2023" name="Commun. Biol.">
        <title>Genome analysis of Parmales, the sister group of diatoms, reveals the evolutionary specialization of diatoms from phago-mixotrophs to photoautotrophs.</title>
        <authorList>
            <person name="Ban H."/>
            <person name="Sato S."/>
            <person name="Yoshikawa S."/>
            <person name="Yamada K."/>
            <person name="Nakamura Y."/>
            <person name="Ichinomiya M."/>
            <person name="Sato N."/>
            <person name="Blanc-Mathieu R."/>
            <person name="Endo H."/>
            <person name="Kuwata A."/>
            <person name="Ogata H."/>
        </authorList>
    </citation>
    <scope>NUCLEOTIDE SEQUENCE [LARGE SCALE GENOMIC DNA]</scope>
</reference>
<feature type="compositionally biased region" description="Low complexity" evidence="2">
    <location>
        <begin position="30"/>
        <end position="39"/>
    </location>
</feature>
<protein>
    <recommendedName>
        <fullName evidence="5">Myosin motor domain-containing protein</fullName>
    </recommendedName>
</protein>
<sequence length="811" mass="87774">MPPPPPRRPQTSSLIRSPVLQLSAALNTSTAASAAKSSAPPAPVPEPDPNASSVLLTSFLNDSAELSFEHALKMGGAGGADSDSSNEFVPQEQVVQARLHAIEMAGARVAHVLLRAFTRHLHRCFLKWKFNHKHVRASLVCGGEILGKLDKFITSRAVLRCFMKWAADAKVGTEKAYQRSLDAPHNRALMRRVLGGVSRIAGRRGLERWRLAVQRGRRGELETQVAALKTQLEATRVELEATRRREGLLKSTNENLGQGIVSAENVAHDNKVARIKKQVECGLVKANQILCCKRVLPLIWGSEASGRVGSLMKALGGHSLAEAFRRWEVVSRASAWAEHAQKHGLAENLSWHNERAGKLSEQLAAVQTVAEEKKWAADVMAKQVVKGTEENSRMKIIIEDMQAQLKRATNSEDELKSELTKFKGMLSQQLERVIDFGDEKDGKGWGTPSKDLLAKSQGSLLRKLENEAGEMADMAGMAAVAEEKLEMKDLGGPPSNGPQDTGFAERIDPNILRTAESDSPAQAVIVMNQEGLGECFKLYSRNQHTGKGGVGAKKGGVGAKRKAAPGGATHPKNDTGGAANRVLGEDNFLRLCRDLGLGSVLPNGKLLGAYHVGAVSGEGEKRPVLDLKGFRKVMLVIGLLVFDGDEELTAREKVGMFLSSIDAENRFLNWSEPVLLGGAVEKVLWHTFLKYVSVKDKQQGPEHGSLTSQAYAKFAKDGGVLRGLPFAMGKTDTVFREVVMKRAHRIVKGVTGKGRVVGGTHGTNTSRMSFDDFVCSLAGLGRLRERGGLPGVSDSDVVKIIAAELPPAREP</sequence>
<feature type="region of interest" description="Disordered" evidence="2">
    <location>
        <begin position="547"/>
        <end position="578"/>
    </location>
</feature>
<comment type="caution">
    <text evidence="3">The sequence shown here is derived from an EMBL/GenBank/DDBJ whole genome shotgun (WGS) entry which is preliminary data.</text>
</comment>
<keyword evidence="1" id="KW-0175">Coiled coil</keyword>
<evidence type="ECO:0000256" key="2">
    <source>
        <dbReference type="SAM" id="MobiDB-lite"/>
    </source>
</evidence>
<dbReference type="Proteomes" id="UP001165060">
    <property type="component" value="Unassembled WGS sequence"/>
</dbReference>
<feature type="compositionally biased region" description="Gly residues" evidence="2">
    <location>
        <begin position="547"/>
        <end position="558"/>
    </location>
</feature>
<organism evidence="3 4">
    <name type="scientific">Tetraparma gracilis</name>
    <dbReference type="NCBI Taxonomy" id="2962635"/>
    <lineage>
        <taxon>Eukaryota</taxon>
        <taxon>Sar</taxon>
        <taxon>Stramenopiles</taxon>
        <taxon>Ochrophyta</taxon>
        <taxon>Bolidophyceae</taxon>
        <taxon>Parmales</taxon>
        <taxon>Triparmaceae</taxon>
        <taxon>Tetraparma</taxon>
    </lineage>
</organism>